<dbReference type="AlphaFoldDB" id="A0A918WN08"/>
<reference evidence="2" key="1">
    <citation type="journal article" date="2014" name="Int. J. Syst. Evol. Microbiol.">
        <title>Complete genome sequence of Corynebacterium casei LMG S-19264T (=DSM 44701T), isolated from a smear-ripened cheese.</title>
        <authorList>
            <consortium name="US DOE Joint Genome Institute (JGI-PGF)"/>
            <person name="Walter F."/>
            <person name="Albersmeier A."/>
            <person name="Kalinowski J."/>
            <person name="Ruckert C."/>
        </authorList>
    </citation>
    <scope>NUCLEOTIDE SEQUENCE</scope>
    <source>
        <strain evidence="2">JCM 4633</strain>
    </source>
</reference>
<dbReference type="EMBL" id="BMVB01000016">
    <property type="protein sequence ID" value="GHC61840.1"/>
    <property type="molecule type" value="Genomic_DNA"/>
</dbReference>
<dbReference type="Proteomes" id="UP000646244">
    <property type="component" value="Unassembled WGS sequence"/>
</dbReference>
<organism evidence="2 3">
    <name type="scientific">Streptomyces cinnamoneus</name>
    <name type="common">Streptoverticillium cinnamoneum</name>
    <dbReference type="NCBI Taxonomy" id="53446"/>
    <lineage>
        <taxon>Bacteria</taxon>
        <taxon>Bacillati</taxon>
        <taxon>Actinomycetota</taxon>
        <taxon>Actinomycetes</taxon>
        <taxon>Kitasatosporales</taxon>
        <taxon>Streptomycetaceae</taxon>
        <taxon>Streptomyces</taxon>
        <taxon>Streptomyces cinnamoneus group</taxon>
    </lineage>
</organism>
<evidence type="ECO:0000313" key="2">
    <source>
        <dbReference type="EMBL" id="GHC61840.1"/>
    </source>
</evidence>
<accession>A0A918WN08</accession>
<gene>
    <name evidence="2" type="ORF">GCM10010507_43650</name>
</gene>
<evidence type="ECO:0000313" key="3">
    <source>
        <dbReference type="Proteomes" id="UP000646244"/>
    </source>
</evidence>
<comment type="caution">
    <text evidence="2">The sequence shown here is derived from an EMBL/GenBank/DDBJ whole genome shotgun (WGS) entry which is preliminary data.</text>
</comment>
<dbReference type="RefSeq" id="WP_229845005.1">
    <property type="nucleotide sequence ID" value="NZ_BMVB01000016.1"/>
</dbReference>
<protein>
    <submittedName>
        <fullName evidence="2">Uncharacterized protein</fullName>
    </submittedName>
</protein>
<reference evidence="2" key="2">
    <citation type="submission" date="2020-09" db="EMBL/GenBank/DDBJ databases">
        <authorList>
            <person name="Sun Q."/>
            <person name="Ohkuma M."/>
        </authorList>
    </citation>
    <scope>NUCLEOTIDE SEQUENCE</scope>
    <source>
        <strain evidence="2">JCM 4633</strain>
    </source>
</reference>
<proteinExistence type="predicted"/>
<evidence type="ECO:0000256" key="1">
    <source>
        <dbReference type="SAM" id="MobiDB-lite"/>
    </source>
</evidence>
<sequence length="311" mass="33526">MADANPSAVARPPHAYPMAKPGYGKKSAPAQSPRTATDFAHLPPREAQIAAFVDRLPEGAAMDAKSLAAQLPAYGQAACRTALRRLSEAGHLRRVKEHLKGDDGAYHWVTRTYFSRTARDDAWWTAVLAGEVPEPPSGPAPRSRAYAALAAAGRTDPRMTLSHTDCVALEPLAAAWLERGASESHVVRELTAGLPSQVHHAAALARRRLIDKLPPERAPEPPSLTPLRLVECTVCAAPGRPEALPGGLCRDCRGEPQRPASAALTPEEVHARAAILRAINREPERPYGTPVELPAPVGFTLETEKLKEFRH</sequence>
<name>A0A918WN08_STRCJ</name>
<feature type="region of interest" description="Disordered" evidence="1">
    <location>
        <begin position="1"/>
        <end position="36"/>
    </location>
</feature>